<proteinExistence type="predicted"/>
<dbReference type="AlphaFoldDB" id="A0A2P9HML1"/>
<evidence type="ECO:0000313" key="2">
    <source>
        <dbReference type="Proteomes" id="UP000246073"/>
    </source>
</evidence>
<dbReference type="Proteomes" id="UP000246073">
    <property type="component" value="Unassembled WGS sequence"/>
</dbReference>
<organism evidence="1 2">
    <name type="scientific">Ochrobactrum soli</name>
    <dbReference type="NCBI Taxonomy" id="2448455"/>
    <lineage>
        <taxon>Bacteria</taxon>
        <taxon>Pseudomonadati</taxon>
        <taxon>Pseudomonadota</taxon>
        <taxon>Alphaproteobacteria</taxon>
        <taxon>Hyphomicrobiales</taxon>
        <taxon>Brucellaceae</taxon>
        <taxon>Brucella/Ochrobactrum group</taxon>
        <taxon>Ochrobactrum</taxon>
    </lineage>
</organism>
<protein>
    <submittedName>
        <fullName evidence="1">Uncharacterized protein</fullName>
    </submittedName>
</protein>
<evidence type="ECO:0000313" key="1">
    <source>
        <dbReference type="EMBL" id="SPL65368.1"/>
    </source>
</evidence>
<dbReference type="EMBL" id="OOFM01000005">
    <property type="protein sequence ID" value="SPL65368.1"/>
    <property type="molecule type" value="Genomic_DNA"/>
</dbReference>
<accession>A0A2P9HML1</accession>
<sequence length="84" mass="8855">MSNPAQAALSRAVNRAIANGSPVVVNVPPRIAPGYRAFTGHVFTATQAAAYNAALDRFERSPNEANQNGAHNLFYSIALTGKEA</sequence>
<dbReference type="RefSeq" id="WP_109369020.1">
    <property type="nucleotide sequence ID" value="NZ_OOFM01000005.1"/>
</dbReference>
<reference evidence="2" key="1">
    <citation type="submission" date="2017-12" db="EMBL/GenBank/DDBJ databases">
        <authorList>
            <person name="Diaz M."/>
        </authorList>
    </citation>
    <scope>NUCLEOTIDE SEQUENCE [LARGE SCALE GENOMIC DNA]</scope>
    <source>
        <strain evidence="2">FI11154</strain>
    </source>
</reference>
<gene>
    <name evidence="1" type="ORF">OHAE_1235</name>
</gene>
<name>A0A2P9HML1_9HYPH</name>